<evidence type="ECO:0000313" key="3">
    <source>
        <dbReference type="WBParaSite" id="maker-uti_cns_0001658-snap-gene-0.16-mRNA-1"/>
    </source>
</evidence>
<feature type="domain" description="C-type lectin" evidence="1">
    <location>
        <begin position="114"/>
        <end position="203"/>
    </location>
</feature>
<dbReference type="Proteomes" id="UP000095280">
    <property type="component" value="Unplaced"/>
</dbReference>
<proteinExistence type="predicted"/>
<reference evidence="3" key="1">
    <citation type="submission" date="2016-11" db="UniProtKB">
        <authorList>
            <consortium name="WormBaseParasite"/>
        </authorList>
    </citation>
    <scope>IDENTIFICATION</scope>
</reference>
<dbReference type="InterPro" id="IPR016186">
    <property type="entry name" value="C-type_lectin-like/link_sf"/>
</dbReference>
<protein>
    <submittedName>
        <fullName evidence="3">C-type lectin domain-containing protein</fullName>
    </submittedName>
</protein>
<dbReference type="InterPro" id="IPR001304">
    <property type="entry name" value="C-type_lectin-like"/>
</dbReference>
<evidence type="ECO:0000259" key="1">
    <source>
        <dbReference type="PROSITE" id="PS50041"/>
    </source>
</evidence>
<dbReference type="WBParaSite" id="maker-uti_cns_0001658-snap-gene-0.16-mRNA-1">
    <property type="protein sequence ID" value="maker-uti_cns_0001658-snap-gene-0.16-mRNA-1"/>
    <property type="gene ID" value="maker-uti_cns_0001658-snap-gene-0.16"/>
</dbReference>
<dbReference type="CDD" id="cd00037">
    <property type="entry name" value="CLECT"/>
    <property type="match status" value="1"/>
</dbReference>
<dbReference type="InterPro" id="IPR016187">
    <property type="entry name" value="CTDL_fold"/>
</dbReference>
<evidence type="ECO:0000313" key="2">
    <source>
        <dbReference type="Proteomes" id="UP000095280"/>
    </source>
</evidence>
<sequence length="273" mass="30004">RLAVRLRYRHQQQLQSHRSRPVRGERVCRDASGSPERLQVRCSLQPQPALPGVRAPDGGSTACRLFVFDARSRSVRSDCGCLQRGRLFVKQRSGLTSGSLCPNSFGHGRCGVKYMAYSGSGNWEQSRLRCESEPGLVVMADAADLAELSHLDRVRSELLSPQTSVWLGGLQQPGSAEPSGGWTWVTCGHPVATKLWADGQPDNYNSDNAIAIFKDRPERLTDLPSSDSRATAVLCLPQSPTRSLARRNNQLVRLKLNQAMAQDPCLRPTEANA</sequence>
<name>A0A1I8GDI5_9PLAT</name>
<dbReference type="PROSITE" id="PS50041">
    <property type="entry name" value="C_TYPE_LECTIN_2"/>
    <property type="match status" value="1"/>
</dbReference>
<organism evidence="2 3">
    <name type="scientific">Macrostomum lignano</name>
    <dbReference type="NCBI Taxonomy" id="282301"/>
    <lineage>
        <taxon>Eukaryota</taxon>
        <taxon>Metazoa</taxon>
        <taxon>Spiralia</taxon>
        <taxon>Lophotrochozoa</taxon>
        <taxon>Platyhelminthes</taxon>
        <taxon>Rhabditophora</taxon>
        <taxon>Macrostomorpha</taxon>
        <taxon>Macrostomida</taxon>
        <taxon>Macrostomidae</taxon>
        <taxon>Macrostomum</taxon>
    </lineage>
</organism>
<dbReference type="SUPFAM" id="SSF56436">
    <property type="entry name" value="C-type lectin-like"/>
    <property type="match status" value="1"/>
</dbReference>
<keyword evidence="2" id="KW-1185">Reference proteome</keyword>
<dbReference type="Gene3D" id="3.10.100.10">
    <property type="entry name" value="Mannose-Binding Protein A, subunit A"/>
    <property type="match status" value="1"/>
</dbReference>
<dbReference type="AlphaFoldDB" id="A0A1I8GDI5"/>
<accession>A0A1I8GDI5</accession>